<comment type="subcellular location">
    <subcellularLocation>
        <location evidence="5">Cytoplasm</location>
    </subcellularLocation>
    <subcellularLocation>
        <location evidence="1">Membrane</location>
    </subcellularLocation>
</comment>
<dbReference type="AlphaFoldDB" id="A0A376BW30"/>
<evidence type="ECO:0000256" key="2">
    <source>
        <dbReference type="ARBA" id="ARBA00022679"/>
    </source>
</evidence>
<dbReference type="EC" id="2.7.7.38" evidence="5"/>
<dbReference type="PANTHER" id="PTHR42866:SF2">
    <property type="entry name" value="3-DEOXY-MANNO-OCTULOSONATE CYTIDYLYLTRANSFERASE, MITOCHONDRIAL"/>
    <property type="match status" value="1"/>
</dbReference>
<accession>A0A376BW30</accession>
<proteinExistence type="inferred from homology"/>
<comment type="similarity">
    <text evidence="5">Belongs to the KdsB family.</text>
</comment>
<dbReference type="NCBIfam" id="TIGR00466">
    <property type="entry name" value="kdsB"/>
    <property type="match status" value="1"/>
</dbReference>
<comment type="pathway">
    <text evidence="5">Nucleotide-sugar biosynthesis; CMP-3-deoxy-D-manno-octulosonate biosynthesis; CMP-3-deoxy-D-manno-octulosonate from 3-deoxy-D-manno-octulosonate and CTP: step 1/1.</text>
</comment>
<dbReference type="PANTHER" id="PTHR42866">
    <property type="entry name" value="3-DEOXY-MANNO-OCTULOSONATE CYTIDYLYLTRANSFERASE"/>
    <property type="match status" value="1"/>
</dbReference>
<sequence>MNFSVILPARLSSSRLPEKALADIGGKPMIVRAAEQAAQSAAKNVIVATDHERIQAACAAHNIASVMTGAHHTSGTTRLAEAAQLLGLADDEIVVNVQGDEPLIPPDLIARVAHKLATSGAPMATAAHPVHDFAEFMNPNCVKVVLNQSGKALYFSRAPIAYPRDVMLAGETRLPENTPLRHIGIYAYRVDFLKKYAQLAESPLEVCESLEQLRVLWHGYEIAVEVLDFAPPAGVDTAEDLVRVRQYYSNH</sequence>
<dbReference type="GO" id="GO:0009103">
    <property type="term" value="P:lipopolysaccharide biosynthetic process"/>
    <property type="evidence" value="ECO:0007669"/>
    <property type="project" value="UniProtKB-UniRule"/>
</dbReference>
<dbReference type="Pfam" id="PF02348">
    <property type="entry name" value="CTP_transf_3"/>
    <property type="match status" value="1"/>
</dbReference>
<dbReference type="EMBL" id="UFSO01000003">
    <property type="protein sequence ID" value="SSY81015.1"/>
    <property type="molecule type" value="Genomic_DNA"/>
</dbReference>
<reference evidence="6 7" key="1">
    <citation type="submission" date="2018-06" db="EMBL/GenBank/DDBJ databases">
        <authorList>
            <consortium name="Pathogen Informatics"/>
            <person name="Doyle S."/>
        </authorList>
    </citation>
    <scope>NUCLEOTIDE SEQUENCE [LARGE SCALE GENOMIC DNA]</scope>
    <source>
        <strain evidence="6 7">NCTC10283</strain>
    </source>
</reference>
<evidence type="ECO:0000256" key="5">
    <source>
        <dbReference type="HAMAP-Rule" id="MF_00057"/>
    </source>
</evidence>
<dbReference type="CDD" id="cd02517">
    <property type="entry name" value="CMP-KDO-Synthetase"/>
    <property type="match status" value="1"/>
</dbReference>
<organism evidence="6 7">
    <name type="scientific">Alysiella crassa</name>
    <dbReference type="NCBI Taxonomy" id="153491"/>
    <lineage>
        <taxon>Bacteria</taxon>
        <taxon>Pseudomonadati</taxon>
        <taxon>Pseudomonadota</taxon>
        <taxon>Betaproteobacteria</taxon>
        <taxon>Neisseriales</taxon>
        <taxon>Neisseriaceae</taxon>
        <taxon>Alysiella</taxon>
    </lineage>
</organism>
<dbReference type="InterPro" id="IPR004528">
    <property type="entry name" value="KdsB"/>
</dbReference>
<dbReference type="NCBIfam" id="NF003952">
    <property type="entry name" value="PRK05450.1-5"/>
    <property type="match status" value="1"/>
</dbReference>
<protein>
    <recommendedName>
        <fullName evidence="5">3-deoxy-manno-octulosonate cytidylyltransferase</fullName>
        <ecNumber evidence="5">2.7.7.38</ecNumber>
    </recommendedName>
    <alternativeName>
        <fullName evidence="5">CMP-2-keto-3-deoxyoctulosonic acid synthase</fullName>
        <shortName evidence="5">CKS</shortName>
        <shortName evidence="5">CMP-KDO synthase</shortName>
    </alternativeName>
</protein>
<dbReference type="HAMAP" id="MF_00057">
    <property type="entry name" value="KdsB"/>
    <property type="match status" value="1"/>
</dbReference>
<dbReference type="GO" id="GO:0033468">
    <property type="term" value="P:CMP-keto-3-deoxy-D-manno-octulosonic acid biosynthetic process"/>
    <property type="evidence" value="ECO:0007669"/>
    <property type="project" value="UniProtKB-UniRule"/>
</dbReference>
<comment type="function">
    <text evidence="5">Activates KDO (a required 8-carbon sugar) for incorporation into bacterial lipopolysaccharide in Gram-negative bacteria.</text>
</comment>
<dbReference type="Gene3D" id="3.90.550.10">
    <property type="entry name" value="Spore Coat Polysaccharide Biosynthesis Protein SpsA, Chain A"/>
    <property type="match status" value="1"/>
</dbReference>
<evidence type="ECO:0000256" key="3">
    <source>
        <dbReference type="ARBA" id="ARBA00022695"/>
    </source>
</evidence>
<dbReference type="GO" id="GO:0016020">
    <property type="term" value="C:membrane"/>
    <property type="evidence" value="ECO:0007669"/>
    <property type="project" value="UniProtKB-SubCell"/>
</dbReference>
<dbReference type="UniPathway" id="UPA00358">
    <property type="reaction ID" value="UER00476"/>
</dbReference>
<keyword evidence="3 5" id="KW-0548">Nucleotidyltransferase</keyword>
<dbReference type="GO" id="GO:0005829">
    <property type="term" value="C:cytosol"/>
    <property type="evidence" value="ECO:0007669"/>
    <property type="project" value="TreeGrafter"/>
</dbReference>
<dbReference type="FunFam" id="3.90.550.10:FF:000011">
    <property type="entry name" value="3-deoxy-manno-octulosonate cytidylyltransferase"/>
    <property type="match status" value="1"/>
</dbReference>
<dbReference type="Proteomes" id="UP000254209">
    <property type="component" value="Unassembled WGS sequence"/>
</dbReference>
<gene>
    <name evidence="5 6" type="primary">kdsB</name>
    <name evidence="6" type="ORF">NCTC10283_02579</name>
</gene>
<dbReference type="InterPro" id="IPR003329">
    <property type="entry name" value="Cytidylyl_trans"/>
</dbReference>
<dbReference type="SUPFAM" id="SSF53448">
    <property type="entry name" value="Nucleotide-diphospho-sugar transferases"/>
    <property type="match status" value="1"/>
</dbReference>
<dbReference type="GO" id="GO:0008690">
    <property type="term" value="F:3-deoxy-manno-octulosonate cytidylyltransferase activity"/>
    <property type="evidence" value="ECO:0007669"/>
    <property type="project" value="UniProtKB-UniRule"/>
</dbReference>
<keyword evidence="5" id="KW-0963">Cytoplasm</keyword>
<name>A0A376BW30_9NEIS</name>
<keyword evidence="2 5" id="KW-0808">Transferase</keyword>
<comment type="catalytic activity">
    <reaction evidence="5">
        <text>3-deoxy-alpha-D-manno-oct-2-ulosonate + CTP = CMP-3-deoxy-beta-D-manno-octulosonate + diphosphate</text>
        <dbReference type="Rhea" id="RHEA:23448"/>
        <dbReference type="ChEBI" id="CHEBI:33019"/>
        <dbReference type="ChEBI" id="CHEBI:37563"/>
        <dbReference type="ChEBI" id="CHEBI:85986"/>
        <dbReference type="ChEBI" id="CHEBI:85987"/>
        <dbReference type="EC" id="2.7.7.38"/>
    </reaction>
</comment>
<evidence type="ECO:0000313" key="7">
    <source>
        <dbReference type="Proteomes" id="UP000254209"/>
    </source>
</evidence>
<evidence type="ECO:0000256" key="1">
    <source>
        <dbReference type="ARBA" id="ARBA00004370"/>
    </source>
</evidence>
<evidence type="ECO:0000256" key="4">
    <source>
        <dbReference type="ARBA" id="ARBA00022985"/>
    </source>
</evidence>
<keyword evidence="7" id="KW-1185">Reference proteome</keyword>
<dbReference type="NCBIfam" id="NF009905">
    <property type="entry name" value="PRK13368.1"/>
    <property type="match status" value="1"/>
</dbReference>
<dbReference type="STRING" id="1120980.GCA_000745955_00369"/>
<dbReference type="InterPro" id="IPR029044">
    <property type="entry name" value="Nucleotide-diphossugar_trans"/>
</dbReference>
<keyword evidence="4 5" id="KW-0448">Lipopolysaccharide biosynthesis</keyword>
<evidence type="ECO:0000313" key="6">
    <source>
        <dbReference type="EMBL" id="SSY81015.1"/>
    </source>
</evidence>